<feature type="non-terminal residue" evidence="1">
    <location>
        <position position="90"/>
    </location>
</feature>
<dbReference type="Proteomes" id="UP001175226">
    <property type="component" value="Unassembled WGS sequence"/>
</dbReference>
<sequence>AVCGRQLIMVPPPVSLRLCWWPPVCLILDLIVFGAQGRSDFMRLGIAGCLAHTCHECVFKNRYRLAYYADHSHSVTMRHRWLASVFGLCW</sequence>
<keyword evidence="2" id="KW-1185">Reference proteome</keyword>
<evidence type="ECO:0000313" key="1">
    <source>
        <dbReference type="EMBL" id="KAK0421921.1"/>
    </source>
</evidence>
<protein>
    <submittedName>
        <fullName evidence="1">Uncharacterized protein</fullName>
    </submittedName>
</protein>
<reference evidence="1" key="1">
    <citation type="submission" date="2023-06" db="EMBL/GenBank/DDBJ databases">
        <authorList>
            <consortium name="Lawrence Berkeley National Laboratory"/>
            <person name="Ahrendt S."/>
            <person name="Sahu N."/>
            <person name="Indic B."/>
            <person name="Wong-Bajracharya J."/>
            <person name="Merenyi Z."/>
            <person name="Ke H.-M."/>
            <person name="Monk M."/>
            <person name="Kocsube S."/>
            <person name="Drula E."/>
            <person name="Lipzen A."/>
            <person name="Balint B."/>
            <person name="Henrissat B."/>
            <person name="Andreopoulos B."/>
            <person name="Martin F.M."/>
            <person name="Harder C.B."/>
            <person name="Rigling D."/>
            <person name="Ford K.L."/>
            <person name="Foster G.D."/>
            <person name="Pangilinan J."/>
            <person name="Papanicolaou A."/>
            <person name="Barry K."/>
            <person name="LaButti K."/>
            <person name="Viragh M."/>
            <person name="Koriabine M."/>
            <person name="Yan M."/>
            <person name="Riley R."/>
            <person name="Champramary S."/>
            <person name="Plett K.L."/>
            <person name="Tsai I.J."/>
            <person name="Slot J."/>
            <person name="Sipos G."/>
            <person name="Plett J."/>
            <person name="Nagy L.G."/>
            <person name="Grigoriev I.V."/>
        </authorList>
    </citation>
    <scope>NUCLEOTIDE SEQUENCE</scope>
    <source>
        <strain evidence="1">FPL87.14</strain>
    </source>
</reference>
<evidence type="ECO:0000313" key="2">
    <source>
        <dbReference type="Proteomes" id="UP001175226"/>
    </source>
</evidence>
<gene>
    <name evidence="1" type="ORF">EV421DRAFT_1867433</name>
</gene>
<organism evidence="1 2">
    <name type="scientific">Armillaria borealis</name>
    <dbReference type="NCBI Taxonomy" id="47425"/>
    <lineage>
        <taxon>Eukaryota</taxon>
        <taxon>Fungi</taxon>
        <taxon>Dikarya</taxon>
        <taxon>Basidiomycota</taxon>
        <taxon>Agaricomycotina</taxon>
        <taxon>Agaricomycetes</taxon>
        <taxon>Agaricomycetidae</taxon>
        <taxon>Agaricales</taxon>
        <taxon>Marasmiineae</taxon>
        <taxon>Physalacriaceae</taxon>
        <taxon>Armillaria</taxon>
    </lineage>
</organism>
<dbReference type="EMBL" id="JAUEPT010000265">
    <property type="protein sequence ID" value="KAK0421921.1"/>
    <property type="molecule type" value="Genomic_DNA"/>
</dbReference>
<accession>A0AA39M536</accession>
<proteinExistence type="predicted"/>
<dbReference type="AlphaFoldDB" id="A0AA39M536"/>
<name>A0AA39M536_9AGAR</name>
<comment type="caution">
    <text evidence="1">The sequence shown here is derived from an EMBL/GenBank/DDBJ whole genome shotgun (WGS) entry which is preliminary data.</text>
</comment>